<evidence type="ECO:0000259" key="1">
    <source>
        <dbReference type="Pfam" id="PF14244"/>
    </source>
</evidence>
<dbReference type="Pfam" id="PF14244">
    <property type="entry name" value="Retrotran_gag_3"/>
    <property type="match status" value="1"/>
</dbReference>
<feature type="domain" description="Retrotransposon Copia-like N-terminal" evidence="1">
    <location>
        <begin position="23"/>
        <end position="69"/>
    </location>
</feature>
<sequence>MAKTVPEKKKNIEKLRHEVLKLHSFDHPRMILVSVPLNKKNWIAWSRFMQIALGAKSKLGFIDGSCVKPVTTGEE</sequence>
<organism evidence="2">
    <name type="scientific">Sesamum latifolium</name>
    <dbReference type="NCBI Taxonomy" id="2727402"/>
    <lineage>
        <taxon>Eukaryota</taxon>
        <taxon>Viridiplantae</taxon>
        <taxon>Streptophyta</taxon>
        <taxon>Embryophyta</taxon>
        <taxon>Tracheophyta</taxon>
        <taxon>Spermatophyta</taxon>
        <taxon>Magnoliopsida</taxon>
        <taxon>eudicotyledons</taxon>
        <taxon>Gunneridae</taxon>
        <taxon>Pentapetalae</taxon>
        <taxon>asterids</taxon>
        <taxon>lamiids</taxon>
        <taxon>Lamiales</taxon>
        <taxon>Pedaliaceae</taxon>
        <taxon>Sesamum</taxon>
    </lineage>
</organism>
<evidence type="ECO:0000313" key="2">
    <source>
        <dbReference type="EMBL" id="KAL0448262.1"/>
    </source>
</evidence>
<dbReference type="PANTHER" id="PTHR37610">
    <property type="entry name" value="CCHC-TYPE DOMAIN-CONTAINING PROTEIN"/>
    <property type="match status" value="1"/>
</dbReference>
<name>A0AAW2X6A1_9LAMI</name>
<accession>A0AAW2X6A1</accession>
<dbReference type="InterPro" id="IPR029472">
    <property type="entry name" value="Copia-like_N"/>
</dbReference>
<comment type="caution">
    <text evidence="2">The sequence shown here is derived from an EMBL/GenBank/DDBJ whole genome shotgun (WGS) entry which is preliminary data.</text>
</comment>
<dbReference type="AlphaFoldDB" id="A0AAW2X6A1"/>
<dbReference type="EMBL" id="JACGWN010000005">
    <property type="protein sequence ID" value="KAL0448262.1"/>
    <property type="molecule type" value="Genomic_DNA"/>
</dbReference>
<reference evidence="2" key="1">
    <citation type="submission" date="2020-06" db="EMBL/GenBank/DDBJ databases">
        <authorList>
            <person name="Li T."/>
            <person name="Hu X."/>
            <person name="Zhang T."/>
            <person name="Song X."/>
            <person name="Zhang H."/>
            <person name="Dai N."/>
            <person name="Sheng W."/>
            <person name="Hou X."/>
            <person name="Wei L."/>
        </authorList>
    </citation>
    <scope>NUCLEOTIDE SEQUENCE</scope>
    <source>
        <strain evidence="2">KEN1</strain>
        <tissue evidence="2">Leaf</tissue>
    </source>
</reference>
<gene>
    <name evidence="2" type="ORF">Slati_1382600</name>
</gene>
<reference evidence="2" key="2">
    <citation type="journal article" date="2024" name="Plant">
        <title>Genomic evolution and insights into agronomic trait innovations of Sesamum species.</title>
        <authorList>
            <person name="Miao H."/>
            <person name="Wang L."/>
            <person name="Qu L."/>
            <person name="Liu H."/>
            <person name="Sun Y."/>
            <person name="Le M."/>
            <person name="Wang Q."/>
            <person name="Wei S."/>
            <person name="Zheng Y."/>
            <person name="Lin W."/>
            <person name="Duan Y."/>
            <person name="Cao H."/>
            <person name="Xiong S."/>
            <person name="Wang X."/>
            <person name="Wei L."/>
            <person name="Li C."/>
            <person name="Ma Q."/>
            <person name="Ju M."/>
            <person name="Zhao R."/>
            <person name="Li G."/>
            <person name="Mu C."/>
            <person name="Tian Q."/>
            <person name="Mei H."/>
            <person name="Zhang T."/>
            <person name="Gao T."/>
            <person name="Zhang H."/>
        </authorList>
    </citation>
    <scope>NUCLEOTIDE SEQUENCE</scope>
    <source>
        <strain evidence="2">KEN1</strain>
    </source>
</reference>
<dbReference type="PANTHER" id="PTHR37610:SF40">
    <property type="entry name" value="OS01G0909600 PROTEIN"/>
    <property type="match status" value="1"/>
</dbReference>
<protein>
    <recommendedName>
        <fullName evidence="1">Retrotransposon Copia-like N-terminal domain-containing protein</fullName>
    </recommendedName>
</protein>
<proteinExistence type="predicted"/>